<gene>
    <name evidence="1" type="ORF">CCAM_LOCUS32994</name>
</gene>
<sequence length="160" mass="18892">MGESTVIIIKPQMDCQPIEDKEEINLALKANDVDQLRRLPPPPTYLESPPYILLPPSRRDESRILDLDRAITRWYQKRFRKVEESTSFISIVEQEEEETRRSIKVSKILSEKRSSNFVVNYIHSSKEKRKNFNSIGETRRRNHHCFFKILAAANRHLRVS</sequence>
<dbReference type="Proteomes" id="UP000595140">
    <property type="component" value="Unassembled WGS sequence"/>
</dbReference>
<keyword evidence="2" id="KW-1185">Reference proteome</keyword>
<proteinExistence type="predicted"/>
<name>A0A484MT55_9ASTE</name>
<dbReference type="EMBL" id="OOIL02004269">
    <property type="protein sequence ID" value="VFQ91218.1"/>
    <property type="molecule type" value="Genomic_DNA"/>
</dbReference>
<dbReference type="AlphaFoldDB" id="A0A484MT55"/>
<accession>A0A484MT55</accession>
<protein>
    <submittedName>
        <fullName evidence="1">Uncharacterized protein</fullName>
    </submittedName>
</protein>
<reference evidence="1 2" key="1">
    <citation type="submission" date="2018-04" db="EMBL/GenBank/DDBJ databases">
        <authorList>
            <person name="Vogel A."/>
        </authorList>
    </citation>
    <scope>NUCLEOTIDE SEQUENCE [LARGE SCALE GENOMIC DNA]</scope>
</reference>
<organism evidence="1 2">
    <name type="scientific">Cuscuta campestris</name>
    <dbReference type="NCBI Taxonomy" id="132261"/>
    <lineage>
        <taxon>Eukaryota</taxon>
        <taxon>Viridiplantae</taxon>
        <taxon>Streptophyta</taxon>
        <taxon>Embryophyta</taxon>
        <taxon>Tracheophyta</taxon>
        <taxon>Spermatophyta</taxon>
        <taxon>Magnoliopsida</taxon>
        <taxon>eudicotyledons</taxon>
        <taxon>Gunneridae</taxon>
        <taxon>Pentapetalae</taxon>
        <taxon>asterids</taxon>
        <taxon>lamiids</taxon>
        <taxon>Solanales</taxon>
        <taxon>Convolvulaceae</taxon>
        <taxon>Cuscuteae</taxon>
        <taxon>Cuscuta</taxon>
        <taxon>Cuscuta subgen. Grammica</taxon>
        <taxon>Cuscuta sect. Cleistogrammica</taxon>
    </lineage>
</organism>
<evidence type="ECO:0000313" key="1">
    <source>
        <dbReference type="EMBL" id="VFQ91218.1"/>
    </source>
</evidence>
<evidence type="ECO:0000313" key="2">
    <source>
        <dbReference type="Proteomes" id="UP000595140"/>
    </source>
</evidence>